<keyword evidence="1" id="KW-0812">Transmembrane</keyword>
<name>A0A557RNN9_9RHOO</name>
<comment type="caution">
    <text evidence="2">The sequence shown here is derived from an EMBL/GenBank/DDBJ whole genome shotgun (WGS) entry which is preliminary data.</text>
</comment>
<proteinExistence type="predicted"/>
<dbReference type="Proteomes" id="UP000318349">
    <property type="component" value="Unassembled WGS sequence"/>
</dbReference>
<accession>A0A557RNN9</accession>
<evidence type="ECO:0000313" key="3">
    <source>
        <dbReference type="Proteomes" id="UP000318349"/>
    </source>
</evidence>
<keyword evidence="1" id="KW-1133">Transmembrane helix</keyword>
<evidence type="ECO:0000313" key="2">
    <source>
        <dbReference type="EMBL" id="TVO79657.1"/>
    </source>
</evidence>
<reference evidence="2 3" key="1">
    <citation type="submission" date="2019-07" db="EMBL/GenBank/DDBJ databases">
        <title>The pathways for chlorine oxyanion respiration interact through the shared metabolite chlorate.</title>
        <authorList>
            <person name="Barnum T.P."/>
            <person name="Cheng Y."/>
            <person name="Hill K.A."/>
            <person name="Lucas L.N."/>
            <person name="Carlson H.K."/>
            <person name="Coates J.D."/>
        </authorList>
    </citation>
    <scope>NUCLEOTIDE SEQUENCE [LARGE SCALE GENOMIC DNA]</scope>
    <source>
        <strain evidence="2 3">SFB-1</strain>
    </source>
</reference>
<organism evidence="2 3">
    <name type="scientific">Denitromonas halophila</name>
    <dbReference type="NCBI Taxonomy" id="1629404"/>
    <lineage>
        <taxon>Bacteria</taxon>
        <taxon>Pseudomonadati</taxon>
        <taxon>Pseudomonadota</taxon>
        <taxon>Betaproteobacteria</taxon>
        <taxon>Rhodocyclales</taxon>
        <taxon>Zoogloeaceae</taxon>
        <taxon>Denitromonas</taxon>
    </lineage>
</organism>
<dbReference type="EMBL" id="VMNI01000001">
    <property type="protein sequence ID" value="TVO79657.1"/>
    <property type="molecule type" value="Genomic_DNA"/>
</dbReference>
<feature type="transmembrane region" description="Helical" evidence="1">
    <location>
        <begin position="193"/>
        <end position="212"/>
    </location>
</feature>
<dbReference type="AlphaFoldDB" id="A0A557RNN9"/>
<gene>
    <name evidence="2" type="ORF">FHP89_00120</name>
</gene>
<sequence>MRKFLAVCLMGIPLALFALVLAVDLTQNKVLLSATAAQLASEDIDQHDYLAIHDGTIALDGPYLPQRVADTDYVPVFAVAANGTASARPSFIAIVPAGALAGLIQPPASADALRRVDMLGMRNGSCGELAKTSLPATAPLPCITHGKHPHDTVGVLIGSTIMLLPFAGLGLWLWRRRGPVAVPHPPPGCLIKLGKAVMVVLIFGAIAVAKLGDDVLPPLAKTARHLGNTAPAATKVLDSLRTYLGSEDFAADTVNYGYKLASLKKNLDTLDIQPGHTLEVQLIQLDAASIYTRDAMGAFRRRAANALIEHQIRLNGELVGGQFFATDTTDHWHALAMRQREVNGPVELIAEHTVHTDKGERRLRVAGEIEFLEGDATAYQRGDKVVFRYTESALQQVAEKREKIFQAVGRNPRLTFAMSNVLFTAEGDALVARATGPNRRMFTP</sequence>
<protein>
    <submittedName>
        <fullName evidence="2">Uncharacterized protein</fullName>
    </submittedName>
</protein>
<keyword evidence="1" id="KW-0472">Membrane</keyword>
<feature type="transmembrane region" description="Helical" evidence="1">
    <location>
        <begin position="153"/>
        <end position="173"/>
    </location>
</feature>
<evidence type="ECO:0000256" key="1">
    <source>
        <dbReference type="SAM" id="Phobius"/>
    </source>
</evidence>